<evidence type="ECO:0000256" key="1">
    <source>
        <dbReference type="SAM" id="MobiDB-lite"/>
    </source>
</evidence>
<dbReference type="SUPFAM" id="SSF56204">
    <property type="entry name" value="Hect, E3 ligase catalytic domain"/>
    <property type="match status" value="1"/>
</dbReference>
<organism evidence="2 3">
    <name type="scientific">Polypterus senegalus</name>
    <name type="common">Senegal bichir</name>
    <dbReference type="NCBI Taxonomy" id="55291"/>
    <lineage>
        <taxon>Eukaryota</taxon>
        <taxon>Metazoa</taxon>
        <taxon>Chordata</taxon>
        <taxon>Craniata</taxon>
        <taxon>Vertebrata</taxon>
        <taxon>Euteleostomi</taxon>
        <taxon>Actinopterygii</taxon>
        <taxon>Polypteriformes</taxon>
        <taxon>Polypteridae</taxon>
        <taxon>Polypterus</taxon>
    </lineage>
</organism>
<comment type="caution">
    <text evidence="2">The sequence shown here is derived from an EMBL/GenBank/DDBJ whole genome shotgun (WGS) entry which is preliminary data.</text>
</comment>
<name>A0A8X8BS67_POLSE</name>
<feature type="non-terminal residue" evidence="2">
    <location>
        <position position="1"/>
    </location>
</feature>
<proteinExistence type="predicted"/>
<dbReference type="GO" id="GO:0004842">
    <property type="term" value="F:ubiquitin-protein transferase activity"/>
    <property type="evidence" value="ECO:0007669"/>
    <property type="project" value="InterPro"/>
</dbReference>
<dbReference type="Gene3D" id="3.90.1750.10">
    <property type="entry name" value="Hect, E3 ligase catalytic domains"/>
    <property type="match status" value="1"/>
</dbReference>
<dbReference type="InterPro" id="IPR035983">
    <property type="entry name" value="Hect_E3_ubiquitin_ligase"/>
</dbReference>
<feature type="non-terminal residue" evidence="2">
    <location>
        <position position="555"/>
    </location>
</feature>
<dbReference type="AlphaFoldDB" id="A0A8X8BS67"/>
<keyword evidence="2" id="KW-0436">Ligase</keyword>
<protein>
    <submittedName>
        <fullName evidence="2">G2E3 ligase</fullName>
    </submittedName>
</protein>
<keyword evidence="3" id="KW-1185">Reference proteome</keyword>
<sequence>MGVVPSQDAQKDQRRACAFPRPHGGDHPGCYGGHGYRALKLNPVGAHGRRQGMPLCLWSPGPQHFRHTWKCWGEEERRHSECFQGCNRHFRHTGACRWKIAGKHLEHIQVIIKGAASLHSVLESGEEKDRAWWRRQVGIVKMPGLWGLVGPSKTISKEELTELLEGHSKSVITRGYHTIYINRSDVWTTAFQQFHKVRCKRNKSTLMVTYVRSSDLTTHRIQFDDTHFGANEEFFCRLVKAIFEDSGAFEESPNGFILKLNDKMLKNGVYRTIGRMMSTLIIQGLKALALLSPCVVDYILTGDVLQVNATPDDVSASELRGMLKKVEKSSTERELEDAVKRCDSWRFEVEGLPNPVNMNTKDTFVKKAAVFHVILKSQACLDQLINGLSHYEVLPLFRGIPGMRIFLDFPNVKKEITADDVAGILIPRYSPLGCPRRQSQEMMVIKFQEFLHSVQDMELEEKFSSRTLTEAEKAFLETLRPVHILEFATGRSTFPVLRFNPRPQMIFLYDESTGHPKANTSKNELQIWVNCRTLADSDEFDYFFVEALMNSPVCR</sequence>
<accession>A0A8X8BS67</accession>
<evidence type="ECO:0000313" key="3">
    <source>
        <dbReference type="Proteomes" id="UP000886611"/>
    </source>
</evidence>
<dbReference type="Proteomes" id="UP000886611">
    <property type="component" value="Unassembled WGS sequence"/>
</dbReference>
<evidence type="ECO:0000313" key="2">
    <source>
        <dbReference type="EMBL" id="KAG2465029.1"/>
    </source>
</evidence>
<dbReference type="EMBL" id="JAATIS010002524">
    <property type="protein sequence ID" value="KAG2465029.1"/>
    <property type="molecule type" value="Genomic_DNA"/>
</dbReference>
<dbReference type="GO" id="GO:0016874">
    <property type="term" value="F:ligase activity"/>
    <property type="evidence" value="ECO:0007669"/>
    <property type="project" value="UniProtKB-KW"/>
</dbReference>
<reference evidence="2 3" key="1">
    <citation type="journal article" date="2021" name="Cell">
        <title>Tracing the genetic footprints of vertebrate landing in non-teleost ray-finned fishes.</title>
        <authorList>
            <person name="Bi X."/>
            <person name="Wang K."/>
            <person name="Yang L."/>
            <person name="Pan H."/>
            <person name="Jiang H."/>
            <person name="Wei Q."/>
            <person name="Fang M."/>
            <person name="Yu H."/>
            <person name="Zhu C."/>
            <person name="Cai Y."/>
            <person name="He Y."/>
            <person name="Gan X."/>
            <person name="Zeng H."/>
            <person name="Yu D."/>
            <person name="Zhu Y."/>
            <person name="Jiang H."/>
            <person name="Qiu Q."/>
            <person name="Yang H."/>
            <person name="Zhang Y.E."/>
            <person name="Wang W."/>
            <person name="Zhu M."/>
            <person name="He S."/>
            <person name="Zhang G."/>
        </authorList>
    </citation>
    <scope>NUCLEOTIDE SEQUENCE [LARGE SCALE GENOMIC DNA]</scope>
    <source>
        <strain evidence="2">Bchr_013</strain>
    </source>
</reference>
<gene>
    <name evidence="2" type="primary">G2e3_3</name>
    <name evidence="2" type="ORF">GTO96_0009183</name>
</gene>
<feature type="region of interest" description="Disordered" evidence="1">
    <location>
        <begin position="1"/>
        <end position="21"/>
    </location>
</feature>